<dbReference type="OrthoDB" id="3226582at2759"/>
<feature type="transmembrane region" description="Helical" evidence="1">
    <location>
        <begin position="206"/>
        <end position="228"/>
    </location>
</feature>
<dbReference type="EMBL" id="AWSO01001490">
    <property type="protein sequence ID" value="ESK83636.1"/>
    <property type="molecule type" value="Genomic_DNA"/>
</dbReference>
<reference evidence="2 3" key="1">
    <citation type="journal article" date="2014" name="BMC Genomics">
        <title>Genome and secretome analysis of the hemibiotrophic fungal pathogen, Moniliophthora roreri, which causes frosty pod rot disease of cacao: mechanisms of the biotrophic and necrotrophic phases.</title>
        <authorList>
            <person name="Meinhardt L.W."/>
            <person name="Costa G.G.L."/>
            <person name="Thomazella D.P.T."/>
            <person name="Teixeira P.J.P.L."/>
            <person name="Carazzolle M.F."/>
            <person name="Schuster S.C."/>
            <person name="Carlson J.E."/>
            <person name="Guiltinan M.J."/>
            <person name="Mieczkowski P."/>
            <person name="Farmer A."/>
            <person name="Ramaraj T."/>
            <person name="Crozier J."/>
            <person name="Davis R.E."/>
            <person name="Shao J."/>
            <person name="Melnick R.L."/>
            <person name="Pereira G.A.G."/>
            <person name="Bailey B.A."/>
        </authorList>
    </citation>
    <scope>NUCLEOTIDE SEQUENCE [LARGE SCALE GENOMIC DNA]</scope>
    <source>
        <strain evidence="2 3">MCA 2997</strain>
    </source>
</reference>
<gene>
    <name evidence="2" type="ORF">Moror_12025</name>
</gene>
<feature type="transmembrane region" description="Helical" evidence="1">
    <location>
        <begin position="165"/>
        <end position="186"/>
    </location>
</feature>
<keyword evidence="1" id="KW-0812">Transmembrane</keyword>
<feature type="transmembrane region" description="Helical" evidence="1">
    <location>
        <begin position="35"/>
        <end position="53"/>
    </location>
</feature>
<keyword evidence="1" id="KW-1133">Transmembrane helix</keyword>
<dbReference type="Proteomes" id="UP000017559">
    <property type="component" value="Unassembled WGS sequence"/>
</dbReference>
<evidence type="ECO:0000313" key="3">
    <source>
        <dbReference type="Proteomes" id="UP000017559"/>
    </source>
</evidence>
<feature type="transmembrane region" description="Helical" evidence="1">
    <location>
        <begin position="100"/>
        <end position="122"/>
    </location>
</feature>
<feature type="transmembrane region" description="Helical" evidence="1">
    <location>
        <begin position="134"/>
        <end position="159"/>
    </location>
</feature>
<dbReference type="STRING" id="1381753.V2WSZ0"/>
<keyword evidence="3" id="KW-1185">Reference proteome</keyword>
<comment type="caution">
    <text evidence="2">The sequence shown here is derived from an EMBL/GenBank/DDBJ whole genome shotgun (WGS) entry which is preliminary data.</text>
</comment>
<keyword evidence="1" id="KW-0472">Membrane</keyword>
<dbReference type="AlphaFoldDB" id="V2WSZ0"/>
<feature type="transmembrane region" description="Helical" evidence="1">
    <location>
        <begin position="60"/>
        <end position="80"/>
    </location>
</feature>
<protein>
    <submittedName>
        <fullName evidence="2">Uncharacterized protein</fullName>
    </submittedName>
</protein>
<name>V2WSZ0_MONRO</name>
<dbReference type="KEGG" id="mrr:Moror_12025"/>
<organism evidence="2 3">
    <name type="scientific">Moniliophthora roreri (strain MCA 2997)</name>
    <name type="common">Cocoa frosty pod rot fungus</name>
    <name type="synonym">Crinipellis roreri</name>
    <dbReference type="NCBI Taxonomy" id="1381753"/>
    <lineage>
        <taxon>Eukaryota</taxon>
        <taxon>Fungi</taxon>
        <taxon>Dikarya</taxon>
        <taxon>Basidiomycota</taxon>
        <taxon>Agaricomycotina</taxon>
        <taxon>Agaricomycetes</taxon>
        <taxon>Agaricomycetidae</taxon>
        <taxon>Agaricales</taxon>
        <taxon>Marasmiineae</taxon>
        <taxon>Marasmiaceae</taxon>
        <taxon>Moniliophthora</taxon>
    </lineage>
</organism>
<sequence length="326" mass="36082">MTLPESTTQTSMDQISLSDLSVDIIALKTSTVVQFLLYGIYTVLFGICTHVLLNKKTKHYRYHFSAITFLFLLTSANVALSTASDMLFWCYSCSKHRARILMIAGYECAILSSAIADGILLWRCYVVWGKRWKIVALPFVVLLGGHVFGLTIVYDYLIAPLKSTLLAIFIGVNSLLLTMLLAFRIFKISREVTKYLGPKARSMYSLVLAAMMECGLLYTLLLTIYFSLAASLMQQGGTLFVGLNAADPRAKGITICVRALAPVAGINSTFIVVRVALGISLNDFESAMSSMRARTAIDQLDHPMFPDSNSSEYRDSLRADVDLRSI</sequence>
<dbReference type="HOGENOM" id="CLU_044614_2_2_1"/>
<proteinExistence type="predicted"/>
<accession>V2WSZ0</accession>
<evidence type="ECO:0000313" key="2">
    <source>
        <dbReference type="EMBL" id="ESK83636.1"/>
    </source>
</evidence>
<evidence type="ECO:0000256" key="1">
    <source>
        <dbReference type="SAM" id="Phobius"/>
    </source>
</evidence>